<keyword evidence="1" id="KW-0732">Signal</keyword>
<reference evidence="2" key="1">
    <citation type="submission" date="2012-12" db="EMBL/GenBank/DDBJ databases">
        <title>Identification and characterization of a phenylalanine ammonia-lyase gene family in Isatis indigotica Fort.</title>
        <authorList>
            <person name="Liu Q."/>
            <person name="Chen J."/>
            <person name="Zhou X."/>
            <person name="Di P."/>
            <person name="Xiao Y."/>
            <person name="Xuan H."/>
            <person name="Zhang L."/>
            <person name="Chen W."/>
        </authorList>
    </citation>
    <scope>NUCLEOTIDE SEQUENCE</scope>
    <source>
        <tissue evidence="2">Salivary gland</tissue>
    </source>
</reference>
<evidence type="ECO:0000256" key="1">
    <source>
        <dbReference type="SAM" id="SignalP"/>
    </source>
</evidence>
<name>A0A0K8R2Q7_IXORI</name>
<sequence length="83" mass="9388">MRLLVFLALCSFGYCISISQNADSPLDPTKDAWTVMSQNKKFYPSYVLMKTNTLMGGNNRSAFKTKITTIIDSRGNKNCRNKK</sequence>
<evidence type="ECO:0000313" key="2">
    <source>
        <dbReference type="EMBL" id="JAA65332.1"/>
    </source>
</evidence>
<feature type="signal peptide" evidence="1">
    <location>
        <begin position="1"/>
        <end position="15"/>
    </location>
</feature>
<organism evidence="2">
    <name type="scientific">Ixodes ricinus</name>
    <name type="common">Common tick</name>
    <name type="synonym">Acarus ricinus</name>
    <dbReference type="NCBI Taxonomy" id="34613"/>
    <lineage>
        <taxon>Eukaryota</taxon>
        <taxon>Metazoa</taxon>
        <taxon>Ecdysozoa</taxon>
        <taxon>Arthropoda</taxon>
        <taxon>Chelicerata</taxon>
        <taxon>Arachnida</taxon>
        <taxon>Acari</taxon>
        <taxon>Parasitiformes</taxon>
        <taxon>Ixodida</taxon>
        <taxon>Ixodoidea</taxon>
        <taxon>Ixodidae</taxon>
        <taxon>Ixodinae</taxon>
        <taxon>Ixodes</taxon>
    </lineage>
</organism>
<dbReference type="AlphaFoldDB" id="A0A0K8R2Q7"/>
<feature type="chain" id="PRO_5012610464" evidence="1">
    <location>
        <begin position="16"/>
        <end position="83"/>
    </location>
</feature>
<proteinExistence type="evidence at transcript level"/>
<dbReference type="EMBL" id="GADI01008476">
    <property type="protein sequence ID" value="JAA65332.1"/>
    <property type="molecule type" value="mRNA"/>
</dbReference>
<accession>A0A0K8R2Q7</accession>
<protein>
    <submittedName>
        <fullName evidence="2">Putative salivary lipocalin</fullName>
    </submittedName>
</protein>